<comment type="caution">
    <text evidence="1">The sequence shown here is derived from an EMBL/GenBank/DDBJ whole genome shotgun (WGS) entry which is preliminary data.</text>
</comment>
<dbReference type="Proteomes" id="UP000184388">
    <property type="component" value="Unassembled WGS sequence"/>
</dbReference>
<sequence>MVVAPSEGNTWNVSFGMRMDFPLLAGVSATLYIEVHGEQPPGACGTEVNSAAFDAYGSLTVRAPDSYGLSVSLNARAWYSADQGLALDASWRGEDVTIADAIRLFGLQDALPDVGDAADTGGTEDTPLGLKLSYRSRDRSWSVGVNVGAIQAGLASIPPVASGSQ</sequence>
<accession>A0A9X8R0E8</accession>
<organism evidence="1 2">
    <name type="scientific">Streptomyces yunnanensis</name>
    <dbReference type="NCBI Taxonomy" id="156453"/>
    <lineage>
        <taxon>Bacteria</taxon>
        <taxon>Bacillati</taxon>
        <taxon>Actinomycetota</taxon>
        <taxon>Actinomycetes</taxon>
        <taxon>Kitasatosporales</taxon>
        <taxon>Streptomycetaceae</taxon>
        <taxon>Streptomyces</taxon>
    </lineage>
</organism>
<proteinExistence type="predicted"/>
<evidence type="ECO:0000313" key="1">
    <source>
        <dbReference type="EMBL" id="SHN33890.1"/>
    </source>
</evidence>
<dbReference type="EMBL" id="FRBK01000041">
    <property type="protein sequence ID" value="SHN33890.1"/>
    <property type="molecule type" value="Genomic_DNA"/>
</dbReference>
<reference evidence="2" key="1">
    <citation type="submission" date="2016-11" db="EMBL/GenBank/DDBJ databases">
        <authorList>
            <person name="Jaros S."/>
            <person name="Januszkiewicz K."/>
            <person name="Wedrychowicz H."/>
        </authorList>
    </citation>
    <scope>NUCLEOTIDE SEQUENCE [LARGE SCALE GENOMIC DNA]</scope>
    <source>
        <strain evidence="2">CGMCC 4.3555</strain>
    </source>
</reference>
<name>A0A9X8R0E8_9ACTN</name>
<dbReference type="AlphaFoldDB" id="A0A9X8R0E8"/>
<protein>
    <submittedName>
        <fullName evidence="1">Uncharacterized protein</fullName>
    </submittedName>
</protein>
<evidence type="ECO:0000313" key="2">
    <source>
        <dbReference type="Proteomes" id="UP000184388"/>
    </source>
</evidence>
<dbReference type="RefSeq" id="WP_143179808.1">
    <property type="nucleotide sequence ID" value="NZ_FRBK01000041.1"/>
</dbReference>
<gene>
    <name evidence="1" type="ORF">SAMN05216268_1419</name>
</gene>